<organism evidence="2">
    <name type="scientific">Triatoma infestans</name>
    <name type="common">Assassin bug</name>
    <dbReference type="NCBI Taxonomy" id="30076"/>
    <lineage>
        <taxon>Eukaryota</taxon>
        <taxon>Metazoa</taxon>
        <taxon>Ecdysozoa</taxon>
        <taxon>Arthropoda</taxon>
        <taxon>Hexapoda</taxon>
        <taxon>Insecta</taxon>
        <taxon>Pterygota</taxon>
        <taxon>Neoptera</taxon>
        <taxon>Paraneoptera</taxon>
        <taxon>Hemiptera</taxon>
        <taxon>Heteroptera</taxon>
        <taxon>Panheteroptera</taxon>
        <taxon>Cimicomorpha</taxon>
        <taxon>Reduviidae</taxon>
        <taxon>Triatominae</taxon>
        <taxon>Triatoma</taxon>
    </lineage>
</organism>
<name>A0A170V0M0_TRIIF</name>
<proteinExistence type="predicted"/>
<evidence type="ECO:0000256" key="1">
    <source>
        <dbReference type="SAM" id="Phobius"/>
    </source>
</evidence>
<feature type="non-terminal residue" evidence="2">
    <location>
        <position position="1"/>
    </location>
</feature>
<feature type="non-terminal residue" evidence="2">
    <location>
        <position position="174"/>
    </location>
</feature>
<reference evidence="2" key="2">
    <citation type="journal article" date="2017" name="J. Med. Entomol.">
        <title>Transcriptome Analysis of the Triatoma infestans (Hemiptera: Reduviidae) Integument.</title>
        <authorList>
            <person name="Calderon-Fernandez G.M."/>
            <person name="Moriconi D.E."/>
            <person name="Dulbecco A.B."/>
            <person name="Juarez M.P."/>
        </authorList>
    </citation>
    <scope>NUCLEOTIDE SEQUENCE</scope>
    <source>
        <strain evidence="2">Int1</strain>
        <tissue evidence="2">Integument</tissue>
    </source>
</reference>
<evidence type="ECO:0000313" key="2">
    <source>
        <dbReference type="EMBL" id="JAR96250.1"/>
    </source>
</evidence>
<dbReference type="AlphaFoldDB" id="A0A170V0M0"/>
<accession>A0A170V0M0</accession>
<dbReference type="EMBL" id="GEMB01007119">
    <property type="protein sequence ID" value="JAR96250.1"/>
    <property type="molecule type" value="Transcribed_RNA"/>
</dbReference>
<keyword evidence="1" id="KW-0472">Membrane</keyword>
<sequence>SSLVVGLVMPNIEVVLGLVGSTIGVFICVITPGIIFTSLSTKNTNERIVAQILIGIGLIIMVLGTYANLSATQEVVREKHLPDIRPEIKLKPPIIQPAVTEIPAKVGGDFIAVQKSKIIMPESNQNKPPEEPKMKPQPVIVAKEIPKDIPPPALGPVPNSLVKQEKRTQLIVVS</sequence>
<reference evidence="2" key="1">
    <citation type="submission" date="2016-04" db="EMBL/GenBank/DDBJ databases">
        <authorList>
            <person name="Calderon-Fernandez G.M.Sr."/>
        </authorList>
    </citation>
    <scope>NUCLEOTIDE SEQUENCE</scope>
    <source>
        <strain evidence="2">Int1</strain>
        <tissue evidence="2">Integument</tissue>
    </source>
</reference>
<protein>
    <submittedName>
        <fullName evidence="2">Sodium-coupled neutral amino acid transporter 10</fullName>
    </submittedName>
</protein>
<feature type="transmembrane region" description="Helical" evidence="1">
    <location>
        <begin position="12"/>
        <end position="36"/>
    </location>
</feature>
<keyword evidence="1" id="KW-0812">Transmembrane</keyword>
<keyword evidence="1" id="KW-1133">Transmembrane helix</keyword>
<feature type="transmembrane region" description="Helical" evidence="1">
    <location>
        <begin position="48"/>
        <end position="69"/>
    </location>
</feature>